<evidence type="ECO:0000256" key="3">
    <source>
        <dbReference type="ARBA" id="ARBA00022692"/>
    </source>
</evidence>
<dbReference type="Gene3D" id="3.30.70.120">
    <property type="match status" value="1"/>
</dbReference>
<feature type="domain" description="DUF2179" evidence="7">
    <location>
        <begin position="218"/>
        <end position="270"/>
    </location>
</feature>
<evidence type="ECO:0000259" key="7">
    <source>
        <dbReference type="Pfam" id="PF10035"/>
    </source>
</evidence>
<dbReference type="RefSeq" id="WP_061521489.1">
    <property type="nucleotide sequence ID" value="NZ_JAJJBV010000051.1"/>
</dbReference>
<comment type="caution">
    <text evidence="8">The sequence shown here is derived from an EMBL/GenBank/DDBJ whole genome shotgun (WGS) entry which is preliminary data.</text>
</comment>
<name>A0A150F7V5_9BACI</name>
<dbReference type="InterPro" id="IPR015867">
    <property type="entry name" value="N-reg_PII/ATP_PRibTrfase_C"/>
</dbReference>
<proteinExistence type="predicted"/>
<keyword evidence="9" id="KW-1185">Reference proteome</keyword>
<evidence type="ECO:0000256" key="5">
    <source>
        <dbReference type="ARBA" id="ARBA00023136"/>
    </source>
</evidence>
<evidence type="ECO:0000256" key="1">
    <source>
        <dbReference type="ARBA" id="ARBA00004651"/>
    </source>
</evidence>
<evidence type="ECO:0000313" key="8">
    <source>
        <dbReference type="EMBL" id="KXZ20494.1"/>
    </source>
</evidence>
<reference evidence="9" key="1">
    <citation type="submission" date="2016-02" db="EMBL/GenBank/DDBJ databases">
        <authorList>
            <person name="Dunlap C."/>
        </authorList>
    </citation>
    <scope>NUCLEOTIDE SEQUENCE [LARGE SCALE GENOMIC DNA]</scope>
    <source>
        <strain evidence="9">NRRL B-41092</strain>
    </source>
</reference>
<evidence type="ECO:0000256" key="4">
    <source>
        <dbReference type="ARBA" id="ARBA00022989"/>
    </source>
</evidence>
<gene>
    <name evidence="8" type="ORF">AXI58_00485</name>
</gene>
<dbReference type="InterPro" id="IPR051461">
    <property type="entry name" value="UPF0750_membrane"/>
</dbReference>
<feature type="transmembrane region" description="Helical" evidence="6">
    <location>
        <begin position="148"/>
        <end position="166"/>
    </location>
</feature>
<protein>
    <recommendedName>
        <fullName evidence="7">DUF2179 domain-containing protein</fullName>
    </recommendedName>
</protein>
<evidence type="ECO:0000313" key="9">
    <source>
        <dbReference type="Proteomes" id="UP000075430"/>
    </source>
</evidence>
<dbReference type="AlphaFoldDB" id="A0A150F7V5"/>
<evidence type="ECO:0000256" key="6">
    <source>
        <dbReference type="SAM" id="Phobius"/>
    </source>
</evidence>
<accession>A0A150F7V5</accession>
<dbReference type="PIRSF" id="PIRSF006483">
    <property type="entry name" value="Membrane_protein_YitT"/>
    <property type="match status" value="1"/>
</dbReference>
<sequence length="285" mass="31348">MKTICKDILLIMIGAFLIAASVECFVIPNQLGDGSTVGIALVLYYLFHIPASITTLVVNLVFIGLAYKFLAKKTILYTILGTGMTSVFLSLVSFIPFGVHDMVLGIVFGALLMGTGLALIFIADGSTGGTTLLAYLLNYTKGYNISKSMFYMDCVIIFASVFAIGINNTLYTFIFVYLCAKIVDIVIEGFHNKKALTIMSDKYEEIAKAITSEYGNAATIFYGYGYYDSKDKRIIYVVIKKNELLKIKNHIQKIDPKSFIVIHEVKEAVGGKFGFTKLPSAANEK</sequence>
<dbReference type="STRING" id="1793963.AXI58_00485"/>
<feature type="transmembrane region" description="Helical" evidence="6">
    <location>
        <begin position="103"/>
        <end position="136"/>
    </location>
</feature>
<keyword evidence="3 6" id="KW-0812">Transmembrane</keyword>
<dbReference type="GO" id="GO:0005886">
    <property type="term" value="C:plasma membrane"/>
    <property type="evidence" value="ECO:0007669"/>
    <property type="project" value="UniProtKB-SubCell"/>
</dbReference>
<dbReference type="OrthoDB" id="1758221at2"/>
<dbReference type="CDD" id="cd16380">
    <property type="entry name" value="YitT_C"/>
    <property type="match status" value="1"/>
</dbReference>
<dbReference type="Pfam" id="PF10035">
    <property type="entry name" value="DUF2179"/>
    <property type="match status" value="1"/>
</dbReference>
<dbReference type="Proteomes" id="UP000075430">
    <property type="component" value="Unassembled WGS sequence"/>
</dbReference>
<feature type="transmembrane region" description="Helical" evidence="6">
    <location>
        <begin position="75"/>
        <end position="97"/>
    </location>
</feature>
<dbReference type="InterPro" id="IPR003740">
    <property type="entry name" value="YitT"/>
</dbReference>
<keyword evidence="5 6" id="KW-0472">Membrane</keyword>
<dbReference type="PANTHER" id="PTHR33545">
    <property type="entry name" value="UPF0750 MEMBRANE PROTEIN YITT-RELATED"/>
    <property type="match status" value="1"/>
</dbReference>
<keyword evidence="4 6" id="KW-1133">Transmembrane helix</keyword>
<dbReference type="PANTHER" id="PTHR33545:SF4">
    <property type="entry name" value="UPF0750 MEMBRANE PROTEIN YXKD"/>
    <property type="match status" value="1"/>
</dbReference>
<dbReference type="InterPro" id="IPR019264">
    <property type="entry name" value="DUF2179"/>
</dbReference>
<comment type="subcellular location">
    <subcellularLocation>
        <location evidence="1">Cell membrane</location>
        <topology evidence="1">Multi-pass membrane protein</topology>
    </subcellularLocation>
</comment>
<organism evidence="8 9">
    <name type="scientific">Bacillus nakamurai</name>
    <dbReference type="NCBI Taxonomy" id="1793963"/>
    <lineage>
        <taxon>Bacteria</taxon>
        <taxon>Bacillati</taxon>
        <taxon>Bacillota</taxon>
        <taxon>Bacilli</taxon>
        <taxon>Bacillales</taxon>
        <taxon>Bacillaceae</taxon>
        <taxon>Bacillus</taxon>
    </lineage>
</organism>
<keyword evidence="2" id="KW-1003">Cell membrane</keyword>
<feature type="transmembrane region" description="Helical" evidence="6">
    <location>
        <begin position="40"/>
        <end position="63"/>
    </location>
</feature>
<dbReference type="EMBL" id="LSBA01000012">
    <property type="protein sequence ID" value="KXZ20494.1"/>
    <property type="molecule type" value="Genomic_DNA"/>
</dbReference>
<dbReference type="Pfam" id="PF02588">
    <property type="entry name" value="YitT_membrane"/>
    <property type="match status" value="1"/>
</dbReference>
<evidence type="ECO:0000256" key="2">
    <source>
        <dbReference type="ARBA" id="ARBA00022475"/>
    </source>
</evidence>